<dbReference type="Pfam" id="PF01565">
    <property type="entry name" value="FAD_binding_4"/>
    <property type="match status" value="1"/>
</dbReference>
<reference evidence="5 6" key="1">
    <citation type="journal article" date="2010" name="Stand. Genomic Sci.">
        <title>Complete genome sequence of Cellulophaga algicola type strain (IC166).</title>
        <authorList>
            <person name="Abt B."/>
            <person name="Lu M."/>
            <person name="Misra M."/>
            <person name="Han C."/>
            <person name="Nolan M."/>
            <person name="Lucas S."/>
            <person name="Hammon N."/>
            <person name="Deshpande S."/>
            <person name="Cheng J.F."/>
            <person name="Tapia R."/>
            <person name="Goodwin L."/>
            <person name="Pitluck S."/>
            <person name="Liolios K."/>
            <person name="Pagani I."/>
            <person name="Ivanova N."/>
            <person name="Mavromatis K."/>
            <person name="Ovchinikova G."/>
            <person name="Pati A."/>
            <person name="Chen A."/>
            <person name="Palaniappan K."/>
            <person name="Land M."/>
            <person name="Hauser L."/>
            <person name="Chang Y.J."/>
            <person name="Jeffries C.D."/>
            <person name="Detter J.C."/>
            <person name="Brambilla E."/>
            <person name="Rohde M."/>
            <person name="Tindall B.J."/>
            <person name="Goker M."/>
            <person name="Woyke T."/>
            <person name="Bristow J."/>
            <person name="Eisen J.A."/>
            <person name="Markowitz V."/>
            <person name="Hugenholtz P."/>
            <person name="Kyrpides N.C."/>
            <person name="Klenk H.P."/>
            <person name="Lapidus A."/>
        </authorList>
    </citation>
    <scope>NUCLEOTIDE SEQUENCE [LARGE SCALE GENOMIC DNA]</scope>
    <source>
        <strain evidence="6">DSM 14237 / IC166 / ACAM 630</strain>
    </source>
</reference>
<dbReference type="eggNOG" id="COG0277">
    <property type="taxonomic scope" value="Bacteria"/>
</dbReference>
<gene>
    <name evidence="5" type="ordered locus">Celal_4032</name>
</gene>
<dbReference type="Proteomes" id="UP000008634">
    <property type="component" value="Chromosome"/>
</dbReference>
<dbReference type="InterPro" id="IPR006094">
    <property type="entry name" value="Oxid_FAD_bind_N"/>
</dbReference>
<dbReference type="HOGENOM" id="CLU_024402_1_0_10"/>
<dbReference type="InterPro" id="IPR016170">
    <property type="entry name" value="Cytok_DH_C_sf"/>
</dbReference>
<evidence type="ECO:0000313" key="5">
    <source>
        <dbReference type="EMBL" id="ADV51276.1"/>
    </source>
</evidence>
<dbReference type="EMBL" id="CP002453">
    <property type="protein sequence ID" value="ADV51276.1"/>
    <property type="molecule type" value="Genomic_DNA"/>
</dbReference>
<dbReference type="GO" id="GO:0071949">
    <property type="term" value="F:FAD binding"/>
    <property type="evidence" value="ECO:0007669"/>
    <property type="project" value="InterPro"/>
</dbReference>
<evidence type="ECO:0000256" key="1">
    <source>
        <dbReference type="ARBA" id="ARBA00008000"/>
    </source>
</evidence>
<organism evidence="5 6">
    <name type="scientific">Cellulophaga algicola (strain DSM 14237 / IC166 / ACAM 630)</name>
    <dbReference type="NCBI Taxonomy" id="688270"/>
    <lineage>
        <taxon>Bacteria</taxon>
        <taxon>Pseudomonadati</taxon>
        <taxon>Bacteroidota</taxon>
        <taxon>Flavobacteriia</taxon>
        <taxon>Flavobacteriales</taxon>
        <taxon>Flavobacteriaceae</taxon>
        <taxon>Cellulophaga</taxon>
    </lineage>
</organism>
<sequence length="507" mass="57945">MHKQTISRCLDNLSASKNIVYPENTEGIKEVITYCKENTCSFYPVSSGNNWGYGSSFPSDENTQIVMNLSKMPGVINFDADEGLLTFGPGLTQEKLYNFLKANSYEYMVPVTGAGPEANIMGNALERGFGITPIHDHVASVHSLKAILPDGSTYESPFAQLGLSQLDKHHKWGVGPNFDYIFFQSNFGVVYEMTIKLERTPDKIVMFMMSISTDDLNDCLLKLKKIKETYKGFISGINLMNTRRMLAMKTNYLLEEQGYCSEDRLQLLKAKHRLEDWTVMGAIYGPKGIRATIQKDIKRALKGIGTKKRFISSDNIILNKSWLGKLFVASEDLKKIKEGFSILKGKPSRYPLNLIYSLSEIPDEDKKYNPLKDQIGILWFAPVIPYKVHIINEYMTGIYKIFEAFHMEPMVTLTIQNENIIASTIPILFKKTEKEKVENAHNLYRNLLKFSLELGVYPYRLPTIFQKEYVDRLNWKESLAFKLKNKLDPNTILAPNRYSKSELETNK</sequence>
<dbReference type="PANTHER" id="PTHR11748:SF111">
    <property type="entry name" value="D-LACTATE DEHYDROGENASE, MITOCHONDRIAL-RELATED"/>
    <property type="match status" value="1"/>
</dbReference>
<dbReference type="STRING" id="688270.Celal_4032"/>
<evidence type="ECO:0000313" key="6">
    <source>
        <dbReference type="Proteomes" id="UP000008634"/>
    </source>
</evidence>
<dbReference type="RefSeq" id="WP_013552725.1">
    <property type="nucleotide sequence ID" value="NC_014934.1"/>
</dbReference>
<evidence type="ECO:0000256" key="2">
    <source>
        <dbReference type="ARBA" id="ARBA00022630"/>
    </source>
</evidence>
<dbReference type="InterPro" id="IPR016169">
    <property type="entry name" value="FAD-bd_PCMH_sub2"/>
</dbReference>
<dbReference type="KEGG" id="cao:Celal_4032"/>
<comment type="similarity">
    <text evidence="1">Belongs to the FAD-binding oxidoreductase/transferase type 4 family.</text>
</comment>
<dbReference type="Gene3D" id="3.40.462.10">
    <property type="entry name" value="FAD-linked oxidases, C-terminal domain"/>
    <property type="match status" value="1"/>
</dbReference>
<dbReference type="Gene3D" id="3.30.43.10">
    <property type="entry name" value="Uridine Diphospho-n-acetylenolpyruvylglucosamine Reductase, domain 2"/>
    <property type="match status" value="1"/>
</dbReference>
<accession>E6XDT8</accession>
<dbReference type="SUPFAM" id="SSF56176">
    <property type="entry name" value="FAD-binding/transporter-associated domain-like"/>
    <property type="match status" value="1"/>
</dbReference>
<dbReference type="InterPro" id="IPR016167">
    <property type="entry name" value="FAD-bd_PCMH_sub1"/>
</dbReference>
<feature type="domain" description="FAD-binding PCMH-type" evidence="4">
    <location>
        <begin position="12"/>
        <end position="200"/>
    </location>
</feature>
<keyword evidence="6" id="KW-1185">Reference proteome</keyword>
<proteinExistence type="inferred from homology"/>
<dbReference type="PROSITE" id="PS51387">
    <property type="entry name" value="FAD_PCMH"/>
    <property type="match status" value="1"/>
</dbReference>
<dbReference type="InterPro" id="IPR016166">
    <property type="entry name" value="FAD-bd_PCMH"/>
</dbReference>
<evidence type="ECO:0000256" key="3">
    <source>
        <dbReference type="ARBA" id="ARBA00022827"/>
    </source>
</evidence>
<dbReference type="InterPro" id="IPR036318">
    <property type="entry name" value="FAD-bd_PCMH-like_sf"/>
</dbReference>
<dbReference type="GO" id="GO:0008720">
    <property type="term" value="F:D-lactate dehydrogenase (NAD+) activity"/>
    <property type="evidence" value="ECO:0007669"/>
    <property type="project" value="TreeGrafter"/>
</dbReference>
<protein>
    <submittedName>
        <fullName evidence="5">FAD linked oxidase domain protein</fullName>
    </submittedName>
</protein>
<keyword evidence="2" id="KW-0285">Flavoprotein</keyword>
<dbReference type="OrthoDB" id="9767256at2"/>
<dbReference type="PANTHER" id="PTHR11748">
    <property type="entry name" value="D-LACTATE DEHYDROGENASE"/>
    <property type="match status" value="1"/>
</dbReference>
<dbReference type="AlphaFoldDB" id="E6XDT8"/>
<evidence type="ECO:0000259" key="4">
    <source>
        <dbReference type="PROSITE" id="PS51387"/>
    </source>
</evidence>
<dbReference type="Gene3D" id="3.30.465.10">
    <property type="match status" value="1"/>
</dbReference>
<dbReference type="InterPro" id="IPR016164">
    <property type="entry name" value="FAD-linked_Oxase-like_C"/>
</dbReference>
<keyword evidence="3" id="KW-0274">FAD</keyword>
<name>E6XDT8_CELAD</name>
<dbReference type="GO" id="GO:0004458">
    <property type="term" value="F:D-lactate dehydrogenase (cytochrome) activity"/>
    <property type="evidence" value="ECO:0007669"/>
    <property type="project" value="TreeGrafter"/>
</dbReference>
<dbReference type="GO" id="GO:1903457">
    <property type="term" value="P:lactate catabolic process"/>
    <property type="evidence" value="ECO:0007669"/>
    <property type="project" value="TreeGrafter"/>
</dbReference>
<dbReference type="SUPFAM" id="SSF55103">
    <property type="entry name" value="FAD-linked oxidases, C-terminal domain"/>
    <property type="match status" value="1"/>
</dbReference>